<dbReference type="AlphaFoldDB" id="A0AAN6NG50"/>
<name>A0AAN6NG50_9PEZI</name>
<dbReference type="Proteomes" id="UP001303473">
    <property type="component" value="Unassembled WGS sequence"/>
</dbReference>
<protein>
    <submittedName>
        <fullName evidence="2">Centromere protein Chl4/mis15/CENP-N</fullName>
    </submittedName>
</protein>
<evidence type="ECO:0000313" key="2">
    <source>
        <dbReference type="EMBL" id="KAK3944519.1"/>
    </source>
</evidence>
<dbReference type="Gene3D" id="3.10.20.720">
    <property type="match status" value="1"/>
</dbReference>
<feature type="compositionally biased region" description="Basic and acidic residues" evidence="1">
    <location>
        <begin position="434"/>
        <end position="456"/>
    </location>
</feature>
<feature type="region of interest" description="Disordered" evidence="1">
    <location>
        <begin position="428"/>
        <end position="505"/>
    </location>
</feature>
<feature type="region of interest" description="Disordered" evidence="1">
    <location>
        <begin position="331"/>
        <end position="391"/>
    </location>
</feature>
<dbReference type="EMBL" id="MU853759">
    <property type="protein sequence ID" value="KAK3944519.1"/>
    <property type="molecule type" value="Genomic_DNA"/>
</dbReference>
<accession>A0AAN6NG50</accession>
<sequence length="560" mass="60780">MVRISTPTTARLPSSLLLDPSTTPAVSKTLSRLSRASLLSLALDWLSPNNLSLCTPYLHDPEREEEEDGEDEDDDFYPPAHSIADLQDLYSDLQTTKGSKREVLDRIVEGDWRHGVSLYQLAMADLQYLYDHPTSQKWSAYRILPLKPSQTTGSDEQEVEGEVDRESLIVPRFHPSTFLRNLQRQVLPDVKAHYNFDRHKTLPLLILRIFILDSPYNTNLSLSSGDSVGVAGGGGGGGGGSVVYIAFPDASPYIYLSKPTQSGGGGGGGVGGESKSLRNLMVEGIPKALSRPRQRFTLKSTNLVTRNLGELLEKRGAGRMNGAAGGWSIYAGEDGRRENPLDTVLPTPPLSEGDEEDRLAGEGGKDGEGDKRKRDRAQSPGTQRDERATKRRKLLAQARFGDTAKINGGRGVERVDIVVEDPFPLTTLTRKRRAGGDDGERGGREGDGEREGEGQRKGARKSAVEMILEKESADDEDHDPLRDQSGGKDPGGGGGGGGGRWRPSIRLTFHGPHVFAGIRQLVEHGIIDGERMPGWMTGEEGVTIGAVRNGRIRGHKGSGI</sequence>
<keyword evidence="3" id="KW-1185">Reference proteome</keyword>
<gene>
    <name evidence="2" type="ORF">QBC46DRAFT_251748</name>
</gene>
<dbReference type="InterPro" id="IPR007902">
    <property type="entry name" value="Chl4/mis15/CENP-N"/>
</dbReference>
<evidence type="ECO:0000256" key="1">
    <source>
        <dbReference type="SAM" id="MobiDB-lite"/>
    </source>
</evidence>
<reference evidence="3" key="1">
    <citation type="journal article" date="2023" name="Mol. Phylogenet. Evol.">
        <title>Genome-scale phylogeny and comparative genomics of the fungal order Sordariales.</title>
        <authorList>
            <person name="Hensen N."/>
            <person name="Bonometti L."/>
            <person name="Westerberg I."/>
            <person name="Brannstrom I.O."/>
            <person name="Guillou S."/>
            <person name="Cros-Aarteil S."/>
            <person name="Calhoun S."/>
            <person name="Haridas S."/>
            <person name="Kuo A."/>
            <person name="Mondo S."/>
            <person name="Pangilinan J."/>
            <person name="Riley R."/>
            <person name="LaButti K."/>
            <person name="Andreopoulos B."/>
            <person name="Lipzen A."/>
            <person name="Chen C."/>
            <person name="Yan M."/>
            <person name="Daum C."/>
            <person name="Ng V."/>
            <person name="Clum A."/>
            <person name="Steindorff A."/>
            <person name="Ohm R.A."/>
            <person name="Martin F."/>
            <person name="Silar P."/>
            <person name="Natvig D.O."/>
            <person name="Lalanne C."/>
            <person name="Gautier V."/>
            <person name="Ament-Velasquez S.L."/>
            <person name="Kruys A."/>
            <person name="Hutchinson M.I."/>
            <person name="Powell A.J."/>
            <person name="Barry K."/>
            <person name="Miller A.N."/>
            <person name="Grigoriev I.V."/>
            <person name="Debuchy R."/>
            <person name="Gladieux P."/>
            <person name="Hiltunen Thoren M."/>
            <person name="Johannesson H."/>
        </authorList>
    </citation>
    <scope>NUCLEOTIDE SEQUENCE [LARGE SCALE GENOMIC DNA]</scope>
    <source>
        <strain evidence="3">CBS 340.73</strain>
    </source>
</reference>
<dbReference type="GO" id="GO:0007059">
    <property type="term" value="P:chromosome segregation"/>
    <property type="evidence" value="ECO:0007669"/>
    <property type="project" value="InterPro"/>
</dbReference>
<feature type="compositionally biased region" description="Basic and acidic residues" evidence="1">
    <location>
        <begin position="358"/>
        <end position="372"/>
    </location>
</feature>
<feature type="compositionally biased region" description="Gly residues" evidence="1">
    <location>
        <begin position="488"/>
        <end position="500"/>
    </location>
</feature>
<dbReference type="Pfam" id="PF05238">
    <property type="entry name" value="CENP-N"/>
    <property type="match status" value="1"/>
</dbReference>
<organism evidence="2 3">
    <name type="scientific">Diplogelasinospora grovesii</name>
    <dbReference type="NCBI Taxonomy" id="303347"/>
    <lineage>
        <taxon>Eukaryota</taxon>
        <taxon>Fungi</taxon>
        <taxon>Dikarya</taxon>
        <taxon>Ascomycota</taxon>
        <taxon>Pezizomycotina</taxon>
        <taxon>Sordariomycetes</taxon>
        <taxon>Sordariomycetidae</taxon>
        <taxon>Sordariales</taxon>
        <taxon>Diplogelasinosporaceae</taxon>
        <taxon>Diplogelasinospora</taxon>
    </lineage>
</organism>
<evidence type="ECO:0000313" key="3">
    <source>
        <dbReference type="Proteomes" id="UP001303473"/>
    </source>
</evidence>
<proteinExistence type="predicted"/>
<comment type="caution">
    <text evidence="2">The sequence shown here is derived from an EMBL/GenBank/DDBJ whole genome shotgun (WGS) entry which is preliminary data.</text>
</comment>
<dbReference type="GO" id="GO:0034080">
    <property type="term" value="P:CENP-A containing chromatin assembly"/>
    <property type="evidence" value="ECO:0007669"/>
    <property type="project" value="InterPro"/>
</dbReference>